<reference evidence="3" key="1">
    <citation type="submission" date="2023-03" db="EMBL/GenBank/DDBJ databases">
        <authorList>
            <person name="Julca I."/>
        </authorList>
    </citation>
    <scope>NUCLEOTIDE SEQUENCE</scope>
</reference>
<dbReference type="GO" id="GO:0010305">
    <property type="term" value="P:leaf vascular tissue pattern formation"/>
    <property type="evidence" value="ECO:0007669"/>
    <property type="project" value="TreeGrafter"/>
</dbReference>
<dbReference type="GO" id="GO:0010087">
    <property type="term" value="P:phloem or xylem histogenesis"/>
    <property type="evidence" value="ECO:0007669"/>
    <property type="project" value="TreeGrafter"/>
</dbReference>
<gene>
    <name evidence="3" type="ORF">OLC1_LOCUS15999</name>
</gene>
<dbReference type="PANTHER" id="PTHR31351:SF41">
    <property type="entry name" value="VAN3-BINDING PROTEIN-LIKE"/>
    <property type="match status" value="1"/>
</dbReference>
<dbReference type="InterPro" id="IPR008546">
    <property type="entry name" value="VAN3-bd-like_auxin_canal"/>
</dbReference>
<evidence type="ECO:0000313" key="4">
    <source>
        <dbReference type="Proteomes" id="UP001161247"/>
    </source>
</evidence>
<dbReference type="GO" id="GO:0009734">
    <property type="term" value="P:auxin-activated signaling pathway"/>
    <property type="evidence" value="ECO:0007669"/>
    <property type="project" value="TreeGrafter"/>
</dbReference>
<dbReference type="AlphaFoldDB" id="A0AAV1DIS6"/>
<feature type="domain" description="VAN3-binding protein-like auxin canalisation" evidence="1">
    <location>
        <begin position="18"/>
        <end position="329"/>
    </location>
</feature>
<dbReference type="InterPro" id="IPR013666">
    <property type="entry name" value="PH_pln"/>
</dbReference>
<dbReference type="Proteomes" id="UP001161247">
    <property type="component" value="Chromosome 5"/>
</dbReference>
<dbReference type="InterPro" id="IPR040269">
    <property type="entry name" value="VAB"/>
</dbReference>
<accession>A0AAV1DIS6</accession>
<sequence length="484" mass="51837">MDYMWVEQNSAAGELQLPESPRQPMEFLSRSWSASAMKVCKALAASAPSKAVPPPASGAGSNGFLNSNSGTAAACNAVPENNPIEEEDSAKLSGNTFSFASSATSQLVLERIMAQTEISPLTSGRLSHSSGPLNCLTEETDSPPVSPNEEFEDVVKYLRVNHSLQPLFTGSRMNGYTGGGASTPGGGKTVGRWLKERREKKKEESRTQNAQLHAAVSVAGVAAAVAAIAAATAAASSTGKDDQVAKTDAAVASAATLVAAQCVEAAEAMGADRDHLVSAISSAVNVRSHGDISTLTAAAATALRGVATLKARVIKEVWNIATVMPVDKGIGITPSRARNNDSPLVGDGVILEENFLGVCNQELLARGRELLKRTRQGDLHWKIVSVYIDQTGQVMLKMKSKHVASTITKKKKNVVLEVCKDLPAWPGRHLFEDGEQRRYFGLKTEGRGIVEFECRNQKEYDIWTQGVSRLLSIVAERRNKFRKY</sequence>
<name>A0AAV1DIS6_OLDCO</name>
<organism evidence="3 4">
    <name type="scientific">Oldenlandia corymbosa var. corymbosa</name>
    <dbReference type="NCBI Taxonomy" id="529605"/>
    <lineage>
        <taxon>Eukaryota</taxon>
        <taxon>Viridiplantae</taxon>
        <taxon>Streptophyta</taxon>
        <taxon>Embryophyta</taxon>
        <taxon>Tracheophyta</taxon>
        <taxon>Spermatophyta</taxon>
        <taxon>Magnoliopsida</taxon>
        <taxon>eudicotyledons</taxon>
        <taxon>Gunneridae</taxon>
        <taxon>Pentapetalae</taxon>
        <taxon>asterids</taxon>
        <taxon>lamiids</taxon>
        <taxon>Gentianales</taxon>
        <taxon>Rubiaceae</taxon>
        <taxon>Rubioideae</taxon>
        <taxon>Spermacoceae</taxon>
        <taxon>Hedyotis-Oldenlandia complex</taxon>
        <taxon>Oldenlandia</taxon>
    </lineage>
</organism>
<proteinExistence type="predicted"/>
<dbReference type="Pfam" id="PF08458">
    <property type="entry name" value="PH_2"/>
    <property type="match status" value="1"/>
</dbReference>
<protein>
    <submittedName>
        <fullName evidence="3">OLC1v1007210C1</fullName>
    </submittedName>
</protein>
<dbReference type="PANTHER" id="PTHR31351">
    <property type="entry name" value="EXPRESSED PROTEIN"/>
    <property type="match status" value="1"/>
</dbReference>
<evidence type="ECO:0000259" key="2">
    <source>
        <dbReference type="Pfam" id="PF08458"/>
    </source>
</evidence>
<evidence type="ECO:0000259" key="1">
    <source>
        <dbReference type="Pfam" id="PF05703"/>
    </source>
</evidence>
<evidence type="ECO:0000313" key="3">
    <source>
        <dbReference type="EMBL" id="CAI9107771.1"/>
    </source>
</evidence>
<keyword evidence="4" id="KW-1185">Reference proteome</keyword>
<dbReference type="EMBL" id="OX459122">
    <property type="protein sequence ID" value="CAI9107771.1"/>
    <property type="molecule type" value="Genomic_DNA"/>
</dbReference>
<feature type="domain" description="Pleckstrin-like plant" evidence="2">
    <location>
        <begin position="369"/>
        <end position="474"/>
    </location>
</feature>
<dbReference type="Pfam" id="PF05703">
    <property type="entry name" value="Auxin_canalis"/>
    <property type="match status" value="1"/>
</dbReference>